<protein>
    <recommendedName>
        <fullName evidence="5">FAD/NAD(P)-binding domain-containing protein</fullName>
    </recommendedName>
</protein>
<dbReference type="SUPFAM" id="SSF51905">
    <property type="entry name" value="FAD/NAD(P)-binding domain"/>
    <property type="match status" value="1"/>
</dbReference>
<evidence type="ECO:0000313" key="7">
    <source>
        <dbReference type="Proteomes" id="UP000176951"/>
    </source>
</evidence>
<comment type="caution">
    <text evidence="6">The sequence shown here is derived from an EMBL/GenBank/DDBJ whole genome shotgun (WGS) entry which is preliminary data.</text>
</comment>
<dbReference type="PRINTS" id="PR00411">
    <property type="entry name" value="PNDRDTASEI"/>
</dbReference>
<proteinExistence type="predicted"/>
<reference evidence="6 7" key="1">
    <citation type="journal article" date="2016" name="Nat. Commun.">
        <title>Thousands of microbial genomes shed light on interconnected biogeochemical processes in an aquifer system.</title>
        <authorList>
            <person name="Anantharaman K."/>
            <person name="Brown C.T."/>
            <person name="Hug L.A."/>
            <person name="Sharon I."/>
            <person name="Castelle C.J."/>
            <person name="Probst A.J."/>
            <person name="Thomas B.C."/>
            <person name="Singh A."/>
            <person name="Wilkins M.J."/>
            <person name="Karaoz U."/>
            <person name="Brodie E.L."/>
            <person name="Williams K.H."/>
            <person name="Hubbard S.S."/>
            <person name="Banfield J.F."/>
        </authorList>
    </citation>
    <scope>NUCLEOTIDE SEQUENCE [LARGE SCALE GENOMIC DNA]</scope>
</reference>
<keyword evidence="4" id="KW-0812">Transmembrane</keyword>
<evidence type="ECO:0000259" key="5">
    <source>
        <dbReference type="Pfam" id="PF07992"/>
    </source>
</evidence>
<evidence type="ECO:0000256" key="4">
    <source>
        <dbReference type="SAM" id="Phobius"/>
    </source>
</evidence>
<gene>
    <name evidence="6" type="ORF">A3A97_04980</name>
</gene>
<keyword evidence="4" id="KW-1133">Transmembrane helix</keyword>
<dbReference type="EMBL" id="MHSW01000012">
    <property type="protein sequence ID" value="OHA52228.1"/>
    <property type="molecule type" value="Genomic_DNA"/>
</dbReference>
<dbReference type="InterPro" id="IPR050260">
    <property type="entry name" value="FAD-bd_OxRdtase"/>
</dbReference>
<sequence length="348" mass="37963">MQKFDYVIIGNGICGVTAAETLRGKDVEASIAIVDQENNPLYSRVLLPKYVEGKITRQELFLRDEAFYRKNNIVFFGGETAVKLGSDENKVYLASGEEIEYGKLLLASGGHIAKSSIPGIDLKNIHFFRTILDADDIIETIKQIKELPIEKQKIVIWGGGFIGLEFASSFAACGIGGYVVIRRPYYMGDRLDADSANLLSSFIENNGFKIINNSYITEILGTDTVEGVKLNNGEVLDCSSVGLGLGLDLNSDFFTGSGLKITKGIETNERLETSVKDIYAGGDVANAFQPAFGKHLNIGSWTNSLFHGKIAAQNMFGEKSSINFISSYSGVYFGINIIFMGDTSADKD</sequence>
<name>A0A1G2PV76_9BACT</name>
<feature type="transmembrane region" description="Helical" evidence="4">
    <location>
        <begin position="154"/>
        <end position="181"/>
    </location>
</feature>
<organism evidence="6 7">
    <name type="scientific">Candidatus Terrybacteria bacterium RIFCSPLOWO2_01_FULL_40_23</name>
    <dbReference type="NCBI Taxonomy" id="1802366"/>
    <lineage>
        <taxon>Bacteria</taxon>
        <taxon>Candidatus Terryibacteriota</taxon>
    </lineage>
</organism>
<evidence type="ECO:0000256" key="2">
    <source>
        <dbReference type="ARBA" id="ARBA00022630"/>
    </source>
</evidence>
<accession>A0A1G2PV76</accession>
<evidence type="ECO:0000256" key="3">
    <source>
        <dbReference type="ARBA" id="ARBA00022827"/>
    </source>
</evidence>
<evidence type="ECO:0000256" key="1">
    <source>
        <dbReference type="ARBA" id="ARBA00001974"/>
    </source>
</evidence>
<comment type="cofactor">
    <cofactor evidence="1">
        <name>FAD</name>
        <dbReference type="ChEBI" id="CHEBI:57692"/>
    </cofactor>
</comment>
<evidence type="ECO:0000313" key="6">
    <source>
        <dbReference type="EMBL" id="OHA52228.1"/>
    </source>
</evidence>
<dbReference type="Proteomes" id="UP000176951">
    <property type="component" value="Unassembled WGS sequence"/>
</dbReference>
<dbReference type="InterPro" id="IPR023753">
    <property type="entry name" value="FAD/NAD-binding_dom"/>
</dbReference>
<dbReference type="PANTHER" id="PTHR43429">
    <property type="entry name" value="PYRIDINE NUCLEOTIDE-DISULFIDE OXIDOREDUCTASE DOMAIN-CONTAINING"/>
    <property type="match status" value="1"/>
</dbReference>
<feature type="domain" description="FAD/NAD(P)-binding" evidence="5">
    <location>
        <begin position="4"/>
        <end position="304"/>
    </location>
</feature>
<dbReference type="PANTHER" id="PTHR43429:SF3">
    <property type="entry name" value="NITRITE REDUCTASE [NAD(P)H]"/>
    <property type="match status" value="1"/>
</dbReference>
<feature type="non-terminal residue" evidence="6">
    <location>
        <position position="348"/>
    </location>
</feature>
<dbReference type="Pfam" id="PF07992">
    <property type="entry name" value="Pyr_redox_2"/>
    <property type="match status" value="1"/>
</dbReference>
<dbReference type="Gene3D" id="3.50.50.60">
    <property type="entry name" value="FAD/NAD(P)-binding domain"/>
    <property type="match status" value="2"/>
</dbReference>
<dbReference type="PRINTS" id="PR00368">
    <property type="entry name" value="FADPNR"/>
</dbReference>
<keyword evidence="2" id="KW-0285">Flavoprotein</keyword>
<dbReference type="AlphaFoldDB" id="A0A1G2PV76"/>
<dbReference type="GO" id="GO:0016491">
    <property type="term" value="F:oxidoreductase activity"/>
    <property type="evidence" value="ECO:0007669"/>
    <property type="project" value="InterPro"/>
</dbReference>
<dbReference type="InterPro" id="IPR036188">
    <property type="entry name" value="FAD/NAD-bd_sf"/>
</dbReference>
<keyword evidence="3" id="KW-0274">FAD</keyword>
<keyword evidence="4" id="KW-0472">Membrane</keyword>